<keyword evidence="3" id="KW-1185">Reference proteome</keyword>
<organism evidence="2 3">
    <name type="scientific">Streptomyces doudnae</name>
    <dbReference type="NCBI Taxonomy" id="3075536"/>
    <lineage>
        <taxon>Bacteria</taxon>
        <taxon>Bacillati</taxon>
        <taxon>Actinomycetota</taxon>
        <taxon>Actinomycetes</taxon>
        <taxon>Kitasatosporales</taxon>
        <taxon>Streptomycetaceae</taxon>
        <taxon>Streptomyces</taxon>
    </lineage>
</organism>
<accession>A0ABD5F024</accession>
<protein>
    <submittedName>
        <fullName evidence="2">Uncharacterized protein</fullName>
    </submittedName>
</protein>
<gene>
    <name evidence="2" type="ORF">RM877_37680</name>
</gene>
<proteinExistence type="predicted"/>
<evidence type="ECO:0000313" key="3">
    <source>
        <dbReference type="Proteomes" id="UP001183535"/>
    </source>
</evidence>
<evidence type="ECO:0000256" key="1">
    <source>
        <dbReference type="SAM" id="MobiDB-lite"/>
    </source>
</evidence>
<evidence type="ECO:0000313" key="2">
    <source>
        <dbReference type="EMBL" id="MDT0440381.1"/>
    </source>
</evidence>
<feature type="region of interest" description="Disordered" evidence="1">
    <location>
        <begin position="56"/>
        <end position="85"/>
    </location>
</feature>
<comment type="caution">
    <text evidence="2">The sequence shown here is derived from an EMBL/GenBank/DDBJ whole genome shotgun (WGS) entry which is preliminary data.</text>
</comment>
<reference evidence="3" key="1">
    <citation type="submission" date="2023-07" db="EMBL/GenBank/DDBJ databases">
        <title>30 novel species of actinomycetes from the DSMZ collection.</title>
        <authorList>
            <person name="Nouioui I."/>
        </authorList>
    </citation>
    <scope>NUCLEOTIDE SEQUENCE [LARGE SCALE GENOMIC DNA]</scope>
    <source>
        <strain evidence="3">DSM 41981</strain>
    </source>
</reference>
<dbReference type="Proteomes" id="UP001183535">
    <property type="component" value="Unassembled WGS sequence"/>
</dbReference>
<dbReference type="RefSeq" id="WP_093835706.1">
    <property type="nucleotide sequence ID" value="NZ_JAVRES010000044.1"/>
</dbReference>
<sequence length="85" mass="8210">MCLEAMSAGWSVTPAQSGLLFSSSGEAGAAVADGLAKGAGVGDLAAGAVFEAAAGADDEDAAKVDDEDLAAEADPLDTEGVPRRA</sequence>
<dbReference type="AlphaFoldDB" id="A0ABD5F024"/>
<name>A0ABD5F024_9ACTN</name>
<feature type="compositionally biased region" description="Acidic residues" evidence="1">
    <location>
        <begin position="56"/>
        <end position="77"/>
    </location>
</feature>
<dbReference type="EMBL" id="JAVRES010000044">
    <property type="protein sequence ID" value="MDT0440381.1"/>
    <property type="molecule type" value="Genomic_DNA"/>
</dbReference>